<evidence type="ECO:0000256" key="7">
    <source>
        <dbReference type="SAM" id="SignalP"/>
    </source>
</evidence>
<dbReference type="Proteomes" id="UP001458880">
    <property type="component" value="Unassembled WGS sequence"/>
</dbReference>
<dbReference type="InterPro" id="IPR033116">
    <property type="entry name" value="TRYPSIN_SER"/>
</dbReference>
<keyword evidence="4 6" id="KW-0720">Serine protease</keyword>
<keyword evidence="5" id="KW-1015">Disulfide bond</keyword>
<dbReference type="PROSITE" id="PS50240">
    <property type="entry name" value="TRYPSIN_DOM"/>
    <property type="match status" value="1"/>
</dbReference>
<dbReference type="EMBL" id="JASPKY010000003">
    <property type="protein sequence ID" value="KAK9758878.1"/>
    <property type="molecule type" value="Genomic_DNA"/>
</dbReference>
<evidence type="ECO:0000256" key="6">
    <source>
        <dbReference type="RuleBase" id="RU363034"/>
    </source>
</evidence>
<keyword evidence="10" id="KW-1185">Reference proteome</keyword>
<evidence type="ECO:0000313" key="9">
    <source>
        <dbReference type="EMBL" id="KAK9758878.1"/>
    </source>
</evidence>
<dbReference type="CDD" id="cd00190">
    <property type="entry name" value="Tryp_SPc"/>
    <property type="match status" value="1"/>
</dbReference>
<evidence type="ECO:0000256" key="5">
    <source>
        <dbReference type="ARBA" id="ARBA00023157"/>
    </source>
</evidence>
<dbReference type="AlphaFoldDB" id="A0AAW1NEH0"/>
<comment type="caution">
    <text evidence="9">The sequence shown here is derived from an EMBL/GenBank/DDBJ whole genome shotgun (WGS) entry which is preliminary data.</text>
</comment>
<dbReference type="PANTHER" id="PTHR24276:SF98">
    <property type="entry name" value="FI18310P1-RELATED"/>
    <property type="match status" value="1"/>
</dbReference>
<dbReference type="PRINTS" id="PR00722">
    <property type="entry name" value="CHYMOTRYPSIN"/>
</dbReference>
<feature type="domain" description="Peptidase S1" evidence="8">
    <location>
        <begin position="26"/>
        <end position="246"/>
    </location>
</feature>
<dbReference type="InterPro" id="IPR018114">
    <property type="entry name" value="TRYPSIN_HIS"/>
</dbReference>
<dbReference type="GO" id="GO:0004252">
    <property type="term" value="F:serine-type endopeptidase activity"/>
    <property type="evidence" value="ECO:0007669"/>
    <property type="project" value="InterPro"/>
</dbReference>
<proteinExistence type="inferred from homology"/>
<gene>
    <name evidence="9" type="ORF">QE152_g751</name>
</gene>
<accession>A0AAW1NEH0</accession>
<keyword evidence="3 6" id="KW-0378">Hydrolase</keyword>
<reference evidence="9 10" key="1">
    <citation type="journal article" date="2024" name="BMC Genomics">
        <title>De novo assembly and annotation of Popillia japonica's genome with initial clues to its potential as an invasive pest.</title>
        <authorList>
            <person name="Cucini C."/>
            <person name="Boschi S."/>
            <person name="Funari R."/>
            <person name="Cardaioli E."/>
            <person name="Iannotti N."/>
            <person name="Marturano G."/>
            <person name="Paoli F."/>
            <person name="Bruttini M."/>
            <person name="Carapelli A."/>
            <person name="Frati F."/>
            <person name="Nardi F."/>
        </authorList>
    </citation>
    <scope>NUCLEOTIDE SEQUENCE [LARGE SCALE GENOMIC DNA]</scope>
    <source>
        <strain evidence="9">DMR45628</strain>
    </source>
</reference>
<name>A0AAW1NEH0_POPJA</name>
<dbReference type="PROSITE" id="PS00135">
    <property type="entry name" value="TRYPSIN_SER"/>
    <property type="match status" value="1"/>
</dbReference>
<keyword evidence="2 6" id="KW-0645">Protease</keyword>
<keyword evidence="7" id="KW-0732">Signal</keyword>
<sequence>MVSKTFILVWIIPIVTVVVANSDTRIVGGLQAFPGQFPYQVSLQNAADKIHWCGGSILNEKWILTATHCVENKKESEWLIQAGSNVINVGGTYHRIAKFIIHENYTPISDHKNDIALIKLVDAIIFSKVTQPIALGTELIGEVYATVSGWGWTDIGEYPHLKYLYMRTLTNQQCLKVWSDLQLDPGQICTFTAIAHDVCYGDSGGPLVANGKQIGIVSFGKQCGDQLPAVFTRVSSYVEWINNTIHSH</sequence>
<dbReference type="InterPro" id="IPR001314">
    <property type="entry name" value="Peptidase_S1A"/>
</dbReference>
<evidence type="ECO:0000256" key="3">
    <source>
        <dbReference type="ARBA" id="ARBA00022801"/>
    </source>
</evidence>
<evidence type="ECO:0000313" key="10">
    <source>
        <dbReference type="Proteomes" id="UP001458880"/>
    </source>
</evidence>
<comment type="similarity">
    <text evidence="1">Belongs to the peptidase S1 family.</text>
</comment>
<dbReference type="Gene3D" id="2.40.10.10">
    <property type="entry name" value="Trypsin-like serine proteases"/>
    <property type="match status" value="2"/>
</dbReference>
<evidence type="ECO:0000256" key="4">
    <source>
        <dbReference type="ARBA" id="ARBA00022825"/>
    </source>
</evidence>
<dbReference type="InterPro" id="IPR050430">
    <property type="entry name" value="Peptidase_S1"/>
</dbReference>
<organism evidence="9 10">
    <name type="scientific">Popillia japonica</name>
    <name type="common">Japanese beetle</name>
    <dbReference type="NCBI Taxonomy" id="7064"/>
    <lineage>
        <taxon>Eukaryota</taxon>
        <taxon>Metazoa</taxon>
        <taxon>Ecdysozoa</taxon>
        <taxon>Arthropoda</taxon>
        <taxon>Hexapoda</taxon>
        <taxon>Insecta</taxon>
        <taxon>Pterygota</taxon>
        <taxon>Neoptera</taxon>
        <taxon>Endopterygota</taxon>
        <taxon>Coleoptera</taxon>
        <taxon>Polyphaga</taxon>
        <taxon>Scarabaeiformia</taxon>
        <taxon>Scarabaeidae</taxon>
        <taxon>Rutelinae</taxon>
        <taxon>Popillia</taxon>
    </lineage>
</organism>
<dbReference type="GO" id="GO:0006508">
    <property type="term" value="P:proteolysis"/>
    <property type="evidence" value="ECO:0007669"/>
    <property type="project" value="UniProtKB-KW"/>
</dbReference>
<dbReference type="SMART" id="SM00020">
    <property type="entry name" value="Tryp_SPc"/>
    <property type="match status" value="1"/>
</dbReference>
<dbReference type="InterPro" id="IPR043504">
    <property type="entry name" value="Peptidase_S1_PA_chymotrypsin"/>
</dbReference>
<dbReference type="PANTHER" id="PTHR24276">
    <property type="entry name" value="POLYSERASE-RELATED"/>
    <property type="match status" value="1"/>
</dbReference>
<dbReference type="FunFam" id="2.40.10.10:FF:000034">
    <property type="entry name" value="Eupolytin"/>
    <property type="match status" value="1"/>
</dbReference>
<evidence type="ECO:0000259" key="8">
    <source>
        <dbReference type="PROSITE" id="PS50240"/>
    </source>
</evidence>
<dbReference type="InterPro" id="IPR009003">
    <property type="entry name" value="Peptidase_S1_PA"/>
</dbReference>
<dbReference type="Pfam" id="PF00089">
    <property type="entry name" value="Trypsin"/>
    <property type="match status" value="1"/>
</dbReference>
<dbReference type="InterPro" id="IPR001254">
    <property type="entry name" value="Trypsin_dom"/>
</dbReference>
<feature type="chain" id="PRO_5044024933" evidence="7">
    <location>
        <begin position="21"/>
        <end position="248"/>
    </location>
</feature>
<evidence type="ECO:0000256" key="1">
    <source>
        <dbReference type="ARBA" id="ARBA00007664"/>
    </source>
</evidence>
<protein>
    <submittedName>
        <fullName evidence="9">Trypsin</fullName>
    </submittedName>
</protein>
<dbReference type="SUPFAM" id="SSF50494">
    <property type="entry name" value="Trypsin-like serine proteases"/>
    <property type="match status" value="1"/>
</dbReference>
<evidence type="ECO:0000256" key="2">
    <source>
        <dbReference type="ARBA" id="ARBA00022670"/>
    </source>
</evidence>
<feature type="signal peptide" evidence="7">
    <location>
        <begin position="1"/>
        <end position="20"/>
    </location>
</feature>
<dbReference type="PROSITE" id="PS00134">
    <property type="entry name" value="TRYPSIN_HIS"/>
    <property type="match status" value="1"/>
</dbReference>